<proteinExistence type="predicted"/>
<dbReference type="Gene3D" id="1.20.1440.160">
    <property type="entry name" value="Tumor necrosis factor alpha-induced protein 8-like"/>
    <property type="match status" value="1"/>
</dbReference>
<organism evidence="2 3">
    <name type="scientific">Entamoeba histolytica</name>
    <dbReference type="NCBI Taxonomy" id="5759"/>
    <lineage>
        <taxon>Eukaryota</taxon>
        <taxon>Amoebozoa</taxon>
        <taxon>Evosea</taxon>
        <taxon>Archamoebae</taxon>
        <taxon>Mastigamoebida</taxon>
        <taxon>Entamoebidae</taxon>
        <taxon>Entamoeba</taxon>
    </lineage>
</organism>
<dbReference type="AlphaFoldDB" id="A0A175JDR7"/>
<dbReference type="VEuPathDB" id="AmoebaDB:EHI5A_118680"/>
<dbReference type="SMART" id="SM00233">
    <property type="entry name" value="PH"/>
    <property type="match status" value="1"/>
</dbReference>
<gene>
    <name evidence="2" type="ORF">CL6EHI_045310</name>
</gene>
<sequence>MSETVADMFEGYLECKLKKKWKLRFVIVNGSTLYYYKTELDDKPEGSIELAGLVLNADPKDKLNEHKNSFHITVGSTVNQFKTSADAFKLWIDTFEKHCKLTSQSAPSKTLIKKSKRSLMDKITRNTVASVGGSGSASFVMNDEMNNLLKAIEKLIEIDAGKEEAKKYEKFIMKLVAKCYMEWQHKNISNEQIYALDKPLRNAFTMFDQLFRYFGLKKAEYLQAGFKNLVDLLNNEIKTQLIQTLRPCLSPKNLSKLRDLFSLFFNVEFFERVWSKTDPKDEVSDHLFNIVQSMNQYNSFPLNLPERQ</sequence>
<evidence type="ECO:0000313" key="2">
    <source>
        <dbReference type="EMBL" id="GAT91829.1"/>
    </source>
</evidence>
<dbReference type="EMBL" id="BDEQ01000001">
    <property type="protein sequence ID" value="GAT91829.1"/>
    <property type="molecule type" value="Genomic_DNA"/>
</dbReference>
<dbReference type="InterPro" id="IPR001849">
    <property type="entry name" value="PH_domain"/>
</dbReference>
<protein>
    <submittedName>
        <fullName evidence="2">Ph domain containing protein</fullName>
    </submittedName>
</protein>
<evidence type="ECO:0000259" key="1">
    <source>
        <dbReference type="PROSITE" id="PS50003"/>
    </source>
</evidence>
<dbReference type="InterPro" id="IPR011993">
    <property type="entry name" value="PH-like_dom_sf"/>
</dbReference>
<dbReference type="VEuPathDB" id="AmoebaDB:KM1_255270"/>
<dbReference type="InterPro" id="IPR038355">
    <property type="entry name" value="TNFAIP8_sf"/>
</dbReference>
<dbReference type="Proteomes" id="UP000078387">
    <property type="component" value="Unassembled WGS sequence"/>
</dbReference>
<dbReference type="eggNOG" id="ENOG502SUSB">
    <property type="taxonomic scope" value="Eukaryota"/>
</dbReference>
<accession>A0A175JDR7</accession>
<dbReference type="Gene3D" id="2.30.29.30">
    <property type="entry name" value="Pleckstrin-homology domain (PH domain)/Phosphotyrosine-binding domain (PTB)"/>
    <property type="match status" value="1"/>
</dbReference>
<evidence type="ECO:0000313" key="3">
    <source>
        <dbReference type="Proteomes" id="UP000078387"/>
    </source>
</evidence>
<dbReference type="InterPro" id="IPR008477">
    <property type="entry name" value="TNFAIP8-like"/>
</dbReference>
<dbReference type="VEuPathDB" id="AmoebaDB:EHI_045310"/>
<dbReference type="Pfam" id="PF00169">
    <property type="entry name" value="PH"/>
    <property type="match status" value="1"/>
</dbReference>
<feature type="domain" description="PH" evidence="1">
    <location>
        <begin position="6"/>
        <end position="100"/>
    </location>
</feature>
<dbReference type="SUPFAM" id="SSF50729">
    <property type="entry name" value="PH domain-like"/>
    <property type="match status" value="1"/>
</dbReference>
<dbReference type="Pfam" id="PF05527">
    <property type="entry name" value="TNFAIP8"/>
    <property type="match status" value="1"/>
</dbReference>
<dbReference type="VEuPathDB" id="AmoebaDB:EHI7A_161020"/>
<dbReference type="VEuPathDB" id="AmoebaDB:EHI8A_184770"/>
<comment type="caution">
    <text evidence="2">The sequence shown here is derived from an EMBL/GenBank/DDBJ whole genome shotgun (WGS) entry which is preliminary data.</text>
</comment>
<dbReference type="PROSITE" id="PS50003">
    <property type="entry name" value="PH_DOMAIN"/>
    <property type="match status" value="1"/>
</dbReference>
<reference evidence="2 3" key="1">
    <citation type="submission" date="2016-05" db="EMBL/GenBank/DDBJ databases">
        <title>First whole genome sequencing of Entamoeba histolytica HM1:IMSS-clone-6.</title>
        <authorList>
            <person name="Mukherjee Avik.K."/>
            <person name="Izumyama S."/>
            <person name="Nakada-Tsukui K."/>
            <person name="Nozaki T."/>
        </authorList>
    </citation>
    <scope>NUCLEOTIDE SEQUENCE [LARGE SCALE GENOMIC DNA]</scope>
    <source>
        <strain evidence="2 3">HM1:IMSS clone 6</strain>
    </source>
</reference>
<name>A0A175JDR7_ENTHI</name>